<accession>A0ABX3YGD5</accession>
<dbReference type="InterPro" id="IPR051446">
    <property type="entry name" value="HTH_trans_reg/aminotransferase"/>
</dbReference>
<feature type="region of interest" description="Disordered" evidence="5">
    <location>
        <begin position="89"/>
        <end position="115"/>
    </location>
</feature>
<name>A0ABX3YGD5_9ACTN</name>
<evidence type="ECO:0000256" key="2">
    <source>
        <dbReference type="ARBA" id="ARBA00023015"/>
    </source>
</evidence>
<dbReference type="Gene3D" id="1.10.10.10">
    <property type="entry name" value="Winged helix-like DNA-binding domain superfamily/Winged helix DNA-binding domain"/>
    <property type="match status" value="1"/>
</dbReference>
<evidence type="ECO:0000256" key="1">
    <source>
        <dbReference type="ARBA" id="ARBA00022898"/>
    </source>
</evidence>
<keyword evidence="8" id="KW-1185">Reference proteome</keyword>
<reference evidence="7 8" key="1">
    <citation type="submission" date="2016-12" db="EMBL/GenBank/DDBJ databases">
        <title>Genome Mining:The Detection of Biosynthetic Gene Clusters to Aid in the Expression of Curamycin A produced by Streptomyces sp. strain CZA14.</title>
        <authorList>
            <person name="Durrell K.A."/>
            <person name="Kirby B.M."/>
            <person name="Khan W."/>
            <person name="Mthethwa T."/>
            <person name="Le Roes-Hill M."/>
        </authorList>
    </citation>
    <scope>NUCLEOTIDE SEQUENCE [LARGE SCALE GENOMIC DNA]</scope>
    <source>
        <strain evidence="7 8">CZA14</strain>
    </source>
</reference>
<keyword evidence="4" id="KW-0804">Transcription</keyword>
<protein>
    <submittedName>
        <fullName evidence="7">GntR family transcriptional regulator</fullName>
    </submittedName>
</protein>
<dbReference type="PANTHER" id="PTHR46577">
    <property type="entry name" value="HTH-TYPE TRANSCRIPTIONAL REGULATORY PROTEIN GABR"/>
    <property type="match status" value="1"/>
</dbReference>
<dbReference type="InterPro" id="IPR036390">
    <property type="entry name" value="WH_DNA-bd_sf"/>
</dbReference>
<evidence type="ECO:0000259" key="6">
    <source>
        <dbReference type="PROSITE" id="PS50949"/>
    </source>
</evidence>
<feature type="domain" description="HTH gntR-type" evidence="6">
    <location>
        <begin position="33"/>
        <end position="101"/>
    </location>
</feature>
<proteinExistence type="predicted"/>
<evidence type="ECO:0000256" key="4">
    <source>
        <dbReference type="ARBA" id="ARBA00023163"/>
    </source>
</evidence>
<dbReference type="SMART" id="SM00345">
    <property type="entry name" value="HTH_GNTR"/>
    <property type="match status" value="1"/>
</dbReference>
<dbReference type="RefSeq" id="WP_143659744.1">
    <property type="nucleotide sequence ID" value="NZ_MRYD01000099.1"/>
</dbReference>
<dbReference type="Proteomes" id="UP000194266">
    <property type="component" value="Unassembled WGS sequence"/>
</dbReference>
<dbReference type="SUPFAM" id="SSF46785">
    <property type="entry name" value="Winged helix' DNA-binding domain"/>
    <property type="match status" value="1"/>
</dbReference>
<evidence type="ECO:0000256" key="5">
    <source>
        <dbReference type="SAM" id="MobiDB-lite"/>
    </source>
</evidence>
<dbReference type="PRINTS" id="PR00035">
    <property type="entry name" value="HTHGNTR"/>
</dbReference>
<dbReference type="PANTHER" id="PTHR46577:SF1">
    <property type="entry name" value="HTH-TYPE TRANSCRIPTIONAL REGULATORY PROTEIN GABR"/>
    <property type="match status" value="1"/>
</dbReference>
<dbReference type="InterPro" id="IPR036388">
    <property type="entry name" value="WH-like_DNA-bd_sf"/>
</dbReference>
<evidence type="ECO:0000313" key="7">
    <source>
        <dbReference type="EMBL" id="OSZ58899.1"/>
    </source>
</evidence>
<evidence type="ECO:0000313" key="8">
    <source>
        <dbReference type="Proteomes" id="UP000194266"/>
    </source>
</evidence>
<keyword evidence="1" id="KW-0663">Pyridoxal phosphate</keyword>
<keyword evidence="2" id="KW-0805">Transcription regulation</keyword>
<dbReference type="InterPro" id="IPR000524">
    <property type="entry name" value="Tscrpt_reg_HTH_GntR"/>
</dbReference>
<organism evidence="7 8">
    <name type="scientific">Streptomyces pharetrae CZA14</name>
    <dbReference type="NCBI Taxonomy" id="1144883"/>
    <lineage>
        <taxon>Bacteria</taxon>
        <taxon>Bacillati</taxon>
        <taxon>Actinomycetota</taxon>
        <taxon>Actinomycetes</taxon>
        <taxon>Kitasatosporales</taxon>
        <taxon>Streptomycetaceae</taxon>
        <taxon>Streptomyces</taxon>
    </lineage>
</organism>
<dbReference type="PROSITE" id="PS50949">
    <property type="entry name" value="HTH_GNTR"/>
    <property type="match status" value="1"/>
</dbReference>
<gene>
    <name evidence="7" type="ORF">OQI_19315</name>
</gene>
<keyword evidence="3" id="KW-0238">DNA-binding</keyword>
<feature type="non-terminal residue" evidence="7">
    <location>
        <position position="115"/>
    </location>
</feature>
<dbReference type="EMBL" id="MRYD01000099">
    <property type="protein sequence ID" value="OSZ58899.1"/>
    <property type="molecule type" value="Genomic_DNA"/>
</dbReference>
<dbReference type="Pfam" id="PF00392">
    <property type="entry name" value="GntR"/>
    <property type="match status" value="1"/>
</dbReference>
<sequence length="115" mass="12148">MTVSRTNSLPSDGREGGSAAWEVLLPAASAPARSRGRALQAALREAVRSGRLAAGTRLPSSRDLAADLGVSRGLVTEAYEQLTAEGYLRSGRGRGPWWARPRGRPPDARGTVAPR</sequence>
<evidence type="ECO:0000256" key="3">
    <source>
        <dbReference type="ARBA" id="ARBA00023125"/>
    </source>
</evidence>
<comment type="caution">
    <text evidence="7">The sequence shown here is derived from an EMBL/GenBank/DDBJ whole genome shotgun (WGS) entry which is preliminary data.</text>
</comment>
<dbReference type="CDD" id="cd07377">
    <property type="entry name" value="WHTH_GntR"/>
    <property type="match status" value="1"/>
</dbReference>